<dbReference type="EMBL" id="CM001484">
    <property type="protein sequence ID" value="EIF00041.1"/>
    <property type="molecule type" value="Genomic_DNA"/>
</dbReference>
<dbReference type="Gene3D" id="3.30.10.20">
    <property type="match status" value="4"/>
</dbReference>
<keyword evidence="14" id="KW-1185">Reference proteome</keyword>
<dbReference type="EC" id="2.7.11.1" evidence="1"/>
<dbReference type="InterPro" id="IPR011009">
    <property type="entry name" value="Kinase-like_dom_sf"/>
</dbReference>
<dbReference type="PANTHER" id="PTHR43289:SF34">
    <property type="entry name" value="SERINE_THREONINE-PROTEIN KINASE YBDM-RELATED"/>
    <property type="match status" value="1"/>
</dbReference>
<evidence type="ECO:0000256" key="3">
    <source>
        <dbReference type="ARBA" id="ARBA00022679"/>
    </source>
</evidence>
<dbReference type="PROSITE" id="PS51178">
    <property type="entry name" value="PASTA"/>
    <property type="match status" value="4"/>
</dbReference>
<keyword evidence="10" id="KW-0472">Membrane</keyword>
<evidence type="ECO:0000256" key="2">
    <source>
        <dbReference type="ARBA" id="ARBA00022527"/>
    </source>
</evidence>
<keyword evidence="10" id="KW-1133">Transmembrane helix</keyword>
<evidence type="ECO:0000259" key="11">
    <source>
        <dbReference type="PROSITE" id="PS50011"/>
    </source>
</evidence>
<dbReference type="AlphaFoldDB" id="I1D516"/>
<dbReference type="SUPFAM" id="SSF54184">
    <property type="entry name" value="Penicillin-binding protein 2x (pbp-2x), c-terminal domain"/>
    <property type="match status" value="1"/>
</dbReference>
<comment type="catalytic activity">
    <reaction evidence="7">
        <text>L-threonyl-[protein] + ATP = O-phospho-L-threonyl-[protein] + ADP + H(+)</text>
        <dbReference type="Rhea" id="RHEA:46608"/>
        <dbReference type="Rhea" id="RHEA-COMP:11060"/>
        <dbReference type="Rhea" id="RHEA-COMP:11605"/>
        <dbReference type="ChEBI" id="CHEBI:15378"/>
        <dbReference type="ChEBI" id="CHEBI:30013"/>
        <dbReference type="ChEBI" id="CHEBI:30616"/>
        <dbReference type="ChEBI" id="CHEBI:61977"/>
        <dbReference type="ChEBI" id="CHEBI:456216"/>
        <dbReference type="EC" id="2.7.11.1"/>
    </reaction>
</comment>
<comment type="catalytic activity">
    <reaction evidence="8">
        <text>L-seryl-[protein] + ATP = O-phospho-L-seryl-[protein] + ADP + H(+)</text>
        <dbReference type="Rhea" id="RHEA:17989"/>
        <dbReference type="Rhea" id="RHEA-COMP:9863"/>
        <dbReference type="Rhea" id="RHEA-COMP:11604"/>
        <dbReference type="ChEBI" id="CHEBI:15378"/>
        <dbReference type="ChEBI" id="CHEBI:29999"/>
        <dbReference type="ChEBI" id="CHEBI:30616"/>
        <dbReference type="ChEBI" id="CHEBI:83421"/>
        <dbReference type="ChEBI" id="CHEBI:456216"/>
        <dbReference type="EC" id="2.7.11.1"/>
    </reaction>
</comment>
<feature type="domain" description="Protein kinase" evidence="11">
    <location>
        <begin position="17"/>
        <end position="290"/>
    </location>
</feature>
<keyword evidence="3" id="KW-0808">Transferase</keyword>
<dbReference type="RefSeq" id="WP_005465759.1">
    <property type="nucleotide sequence ID" value="NZ_CM001484.1"/>
</dbReference>
<reference evidence="13 14" key="1">
    <citation type="submission" date="2011-09" db="EMBL/GenBank/DDBJ databases">
        <authorList>
            <consortium name="US DOE Joint Genome Institute (JGI-PGF)"/>
            <person name="Lucas S."/>
            <person name="Han J."/>
            <person name="Lapidus A."/>
            <person name="Cheng J.-F."/>
            <person name="Goodwin L."/>
            <person name="Pitluck S."/>
            <person name="Peters L."/>
            <person name="Land M.L."/>
            <person name="Hauser L."/>
            <person name="Brambilla E."/>
            <person name="Klenk H.-P."/>
            <person name="Woyke T.J."/>
        </authorList>
    </citation>
    <scope>NUCLEOTIDE SEQUENCE [LARGE SCALE GENOMIC DNA]</scope>
    <source>
        <strain evidence="13 14">K62</strain>
    </source>
</reference>
<evidence type="ECO:0000256" key="9">
    <source>
        <dbReference type="SAM" id="MobiDB-lite"/>
    </source>
</evidence>
<keyword evidence="10" id="KW-0812">Transmembrane</keyword>
<dbReference type="Gene3D" id="1.10.510.10">
    <property type="entry name" value="Transferase(Phosphotransferase) domain 1"/>
    <property type="match status" value="1"/>
</dbReference>
<feature type="domain" description="PASTA" evidence="12">
    <location>
        <begin position="462"/>
        <end position="530"/>
    </location>
</feature>
<dbReference type="eggNOG" id="COG2815">
    <property type="taxonomic scope" value="Bacteria"/>
</dbReference>
<gene>
    <name evidence="13" type="ORF">SacglDRAFT_03175</name>
</gene>
<dbReference type="SMART" id="SM00220">
    <property type="entry name" value="S_TKc"/>
    <property type="match status" value="1"/>
</dbReference>
<dbReference type="Pfam" id="PF03793">
    <property type="entry name" value="PASTA"/>
    <property type="match status" value="4"/>
</dbReference>
<dbReference type="GO" id="GO:0004674">
    <property type="term" value="F:protein serine/threonine kinase activity"/>
    <property type="evidence" value="ECO:0007669"/>
    <property type="project" value="UniProtKB-KW"/>
</dbReference>
<keyword evidence="5 13" id="KW-0418">Kinase</keyword>
<dbReference type="Gene3D" id="3.30.200.20">
    <property type="entry name" value="Phosphorylase Kinase, domain 1"/>
    <property type="match status" value="1"/>
</dbReference>
<evidence type="ECO:0000256" key="10">
    <source>
        <dbReference type="SAM" id="Phobius"/>
    </source>
</evidence>
<dbReference type="OrthoDB" id="9762169at2"/>
<evidence type="ECO:0000259" key="12">
    <source>
        <dbReference type="PROSITE" id="PS51178"/>
    </source>
</evidence>
<dbReference type="Proteomes" id="UP000005087">
    <property type="component" value="Chromosome"/>
</dbReference>
<evidence type="ECO:0000256" key="1">
    <source>
        <dbReference type="ARBA" id="ARBA00012513"/>
    </source>
</evidence>
<proteinExistence type="predicted"/>
<feature type="domain" description="PASTA" evidence="12">
    <location>
        <begin position="531"/>
        <end position="598"/>
    </location>
</feature>
<dbReference type="PROSITE" id="PS50011">
    <property type="entry name" value="PROTEIN_KINASE_DOM"/>
    <property type="match status" value="1"/>
</dbReference>
<evidence type="ECO:0000313" key="14">
    <source>
        <dbReference type="Proteomes" id="UP000005087"/>
    </source>
</evidence>
<dbReference type="GO" id="GO:0005524">
    <property type="term" value="F:ATP binding"/>
    <property type="evidence" value="ECO:0007669"/>
    <property type="project" value="UniProtKB-KW"/>
</dbReference>
<dbReference type="HOGENOM" id="CLU_000288_135_2_11"/>
<evidence type="ECO:0000256" key="6">
    <source>
        <dbReference type="ARBA" id="ARBA00022840"/>
    </source>
</evidence>
<evidence type="ECO:0000256" key="4">
    <source>
        <dbReference type="ARBA" id="ARBA00022741"/>
    </source>
</evidence>
<organism evidence="13 14">
    <name type="scientific">Saccharomonospora glauca K62</name>
    <dbReference type="NCBI Taxonomy" id="928724"/>
    <lineage>
        <taxon>Bacteria</taxon>
        <taxon>Bacillati</taxon>
        <taxon>Actinomycetota</taxon>
        <taxon>Actinomycetes</taxon>
        <taxon>Pseudonocardiales</taxon>
        <taxon>Pseudonocardiaceae</taxon>
        <taxon>Saccharomonospora</taxon>
    </lineage>
</organism>
<dbReference type="FunFam" id="3.30.200.20:FF:000035">
    <property type="entry name" value="Serine/threonine protein kinase Stk1"/>
    <property type="match status" value="1"/>
</dbReference>
<evidence type="ECO:0000256" key="7">
    <source>
        <dbReference type="ARBA" id="ARBA00047899"/>
    </source>
</evidence>
<feature type="region of interest" description="Disordered" evidence="9">
    <location>
        <begin position="293"/>
        <end position="346"/>
    </location>
</feature>
<dbReference type="PROSITE" id="PS00108">
    <property type="entry name" value="PROTEIN_KINASE_ST"/>
    <property type="match status" value="1"/>
</dbReference>
<feature type="domain" description="PASTA" evidence="12">
    <location>
        <begin position="395"/>
        <end position="461"/>
    </location>
</feature>
<dbReference type="SUPFAM" id="SSF56112">
    <property type="entry name" value="Protein kinase-like (PK-like)"/>
    <property type="match status" value="1"/>
</dbReference>
<dbReference type="InterPro" id="IPR005543">
    <property type="entry name" value="PASTA_dom"/>
</dbReference>
<keyword evidence="4" id="KW-0547">Nucleotide-binding</keyword>
<dbReference type="GO" id="GO:0045717">
    <property type="term" value="P:negative regulation of fatty acid biosynthetic process"/>
    <property type="evidence" value="ECO:0007669"/>
    <property type="project" value="UniProtKB-ARBA"/>
</dbReference>
<evidence type="ECO:0000313" key="13">
    <source>
        <dbReference type="EMBL" id="EIF00041.1"/>
    </source>
</evidence>
<sequence length="659" mass="69540">MTRTETSLAGALLDRRYRVGDLIARGGMSSVYRGVDTRLDRPVAIKVMDPRLAGDRSFVDRFEREARSAARLHHPNVVAVHDQGFDTSAGTDNPRAFLVMELVAGGTLRDLLTERGRLDVPLALTVAEQVLSALAAAHEAGLVHRDIKPENVLIGTGAGGEGVVKVADFGLVRAAASTGTTSSSLILGTVAYLSPEQVATGASSARSDVYSTGILLYEMLTGEVPYRGDTALSVAYRHVNDDVPAPSTVVPDLPPALDELVVRATRREETTRPTDAGTFLAELKDVRARLGLQPTPVPTVAPPRAPEPVPPETDSELTVPALPSVPSEAGPRGTRALPRGTQALPRHVAEQIERPTTEEAGPASPARRRTPLAVIALVVLLVLGGVGAGVWWFSNGRYVDVPSVAGMSREEAEAALRQAELTPVFAEERHNTTPAGTVIRSDPESGASVLQGDEVTVFVSLGKPVVPDVRAGASVEEAERAIEAVQLKPHVSPETDEYSNEVPEGAVITLKPQPGSQANVGDTVTIVRSKGPPPTPVPDVTGQSVEEAFQALRDAGFEPYEAGKEFSADVPAGHVVRTEPARGSTVEQGNRVGVFVSNAVEVPSVIGRRTEKAVEILRDAGLEVSGAEVRGPISFVIEQSPRSGELVEPGTTINLTVLP</sequence>
<reference evidence="14" key="2">
    <citation type="submission" date="2012-01" db="EMBL/GenBank/DDBJ databases">
        <title>Noncontiguous Finished sequence of chromosome of Saccharomonospora glauca K62.</title>
        <authorList>
            <consortium name="US DOE Joint Genome Institute"/>
            <person name="Lucas S."/>
            <person name="Han J."/>
            <person name="Lapidus A."/>
            <person name="Cheng J.-F."/>
            <person name="Goodwin L."/>
            <person name="Pitluck S."/>
            <person name="Peters L."/>
            <person name="Mikhailova N."/>
            <person name="Held B."/>
            <person name="Detter J.C."/>
            <person name="Han C."/>
            <person name="Tapia R."/>
            <person name="Land M."/>
            <person name="Hauser L."/>
            <person name="Kyrpides N."/>
            <person name="Ivanova N."/>
            <person name="Pagani I."/>
            <person name="Brambilla E.-M."/>
            <person name="Klenk H.-P."/>
            <person name="Woyke T."/>
        </authorList>
    </citation>
    <scope>NUCLEOTIDE SEQUENCE [LARGE SCALE GENOMIC DNA]</scope>
    <source>
        <strain evidence="14">K62</strain>
    </source>
</reference>
<dbReference type="InterPro" id="IPR000719">
    <property type="entry name" value="Prot_kinase_dom"/>
</dbReference>
<keyword evidence="2 13" id="KW-0723">Serine/threonine-protein kinase</keyword>
<dbReference type="NCBIfam" id="NF033483">
    <property type="entry name" value="PknB_PASTA_kin"/>
    <property type="match status" value="1"/>
</dbReference>
<dbReference type="SMART" id="SM00740">
    <property type="entry name" value="PASTA"/>
    <property type="match status" value="4"/>
</dbReference>
<dbReference type="CDD" id="cd14014">
    <property type="entry name" value="STKc_PknB_like"/>
    <property type="match status" value="1"/>
</dbReference>
<dbReference type="Pfam" id="PF00069">
    <property type="entry name" value="Pkinase"/>
    <property type="match status" value="1"/>
</dbReference>
<dbReference type="InterPro" id="IPR008271">
    <property type="entry name" value="Ser/Thr_kinase_AS"/>
</dbReference>
<dbReference type="STRING" id="928724.SacglDRAFT_03175"/>
<feature type="domain" description="PASTA" evidence="12">
    <location>
        <begin position="599"/>
        <end position="659"/>
    </location>
</feature>
<dbReference type="CDD" id="cd06577">
    <property type="entry name" value="PASTA_pknB"/>
    <property type="match status" value="4"/>
</dbReference>
<dbReference type="FunFam" id="1.10.510.10:FF:000021">
    <property type="entry name" value="Serine/threonine protein kinase"/>
    <property type="match status" value="1"/>
</dbReference>
<name>I1D516_9PSEU</name>
<accession>I1D516</accession>
<evidence type="ECO:0000256" key="5">
    <source>
        <dbReference type="ARBA" id="ARBA00022777"/>
    </source>
</evidence>
<evidence type="ECO:0000256" key="8">
    <source>
        <dbReference type="ARBA" id="ARBA00048679"/>
    </source>
</evidence>
<keyword evidence="6" id="KW-0067">ATP-binding</keyword>
<feature type="compositionally biased region" description="Pro residues" evidence="9">
    <location>
        <begin position="295"/>
        <end position="311"/>
    </location>
</feature>
<feature type="transmembrane region" description="Helical" evidence="10">
    <location>
        <begin position="372"/>
        <end position="393"/>
    </location>
</feature>
<dbReference type="PANTHER" id="PTHR43289">
    <property type="entry name" value="MITOGEN-ACTIVATED PROTEIN KINASE KINASE KINASE 20-RELATED"/>
    <property type="match status" value="1"/>
</dbReference>
<protein>
    <recommendedName>
        <fullName evidence="1">non-specific serine/threonine protein kinase</fullName>
        <ecNumber evidence="1">2.7.11.1</ecNumber>
    </recommendedName>
</protein>
<dbReference type="eggNOG" id="COG0515">
    <property type="taxonomic scope" value="Bacteria"/>
</dbReference>